<dbReference type="InterPro" id="IPR051924">
    <property type="entry name" value="GST_Kappa/NadH"/>
</dbReference>
<dbReference type="EMBL" id="MU853401">
    <property type="protein sequence ID" value="KAK4138325.1"/>
    <property type="molecule type" value="Genomic_DNA"/>
</dbReference>
<evidence type="ECO:0000256" key="5">
    <source>
        <dbReference type="ARBA" id="ARBA00073833"/>
    </source>
</evidence>
<comment type="catalytic activity">
    <reaction evidence="4">
        <text>RX + glutathione = an S-substituted glutathione + a halide anion + H(+)</text>
        <dbReference type="Rhea" id="RHEA:16437"/>
        <dbReference type="ChEBI" id="CHEBI:15378"/>
        <dbReference type="ChEBI" id="CHEBI:16042"/>
        <dbReference type="ChEBI" id="CHEBI:17792"/>
        <dbReference type="ChEBI" id="CHEBI:57925"/>
        <dbReference type="ChEBI" id="CHEBI:90779"/>
        <dbReference type="EC" id="2.5.1.18"/>
    </reaction>
</comment>
<dbReference type="InterPro" id="IPR036249">
    <property type="entry name" value="Thioredoxin-like_sf"/>
</dbReference>
<evidence type="ECO:0000313" key="9">
    <source>
        <dbReference type="Proteomes" id="UP001304895"/>
    </source>
</evidence>
<evidence type="ECO:0000256" key="1">
    <source>
        <dbReference type="ARBA" id="ARBA00006494"/>
    </source>
</evidence>
<organism evidence="8 9">
    <name type="scientific">Trichocladium antarcticum</name>
    <dbReference type="NCBI Taxonomy" id="1450529"/>
    <lineage>
        <taxon>Eukaryota</taxon>
        <taxon>Fungi</taxon>
        <taxon>Dikarya</taxon>
        <taxon>Ascomycota</taxon>
        <taxon>Pezizomycotina</taxon>
        <taxon>Sordariomycetes</taxon>
        <taxon>Sordariomycetidae</taxon>
        <taxon>Sordariales</taxon>
        <taxon>Chaetomiaceae</taxon>
        <taxon>Trichocladium</taxon>
    </lineage>
</organism>
<dbReference type="GO" id="GO:0005777">
    <property type="term" value="C:peroxisome"/>
    <property type="evidence" value="ECO:0007669"/>
    <property type="project" value="TreeGrafter"/>
</dbReference>
<dbReference type="Gene3D" id="3.40.30.10">
    <property type="entry name" value="Glutaredoxin"/>
    <property type="match status" value="1"/>
</dbReference>
<keyword evidence="3" id="KW-0808">Transferase</keyword>
<dbReference type="SUPFAM" id="SSF52833">
    <property type="entry name" value="Thioredoxin-like"/>
    <property type="match status" value="1"/>
</dbReference>
<dbReference type="InterPro" id="IPR001853">
    <property type="entry name" value="DSBA-like_thioredoxin_dom"/>
</dbReference>
<evidence type="ECO:0000256" key="3">
    <source>
        <dbReference type="ARBA" id="ARBA00022679"/>
    </source>
</evidence>
<evidence type="ECO:0000256" key="6">
    <source>
        <dbReference type="ARBA" id="ARBA00083519"/>
    </source>
</evidence>
<dbReference type="EC" id="2.5.1.18" evidence="2"/>
<evidence type="ECO:0000313" key="8">
    <source>
        <dbReference type="EMBL" id="KAK4138325.1"/>
    </source>
</evidence>
<comment type="similarity">
    <text evidence="1">Belongs to the GST superfamily. Kappa family.</text>
</comment>
<dbReference type="Pfam" id="PF01323">
    <property type="entry name" value="DSBA"/>
    <property type="match status" value="1"/>
</dbReference>
<dbReference type="AlphaFoldDB" id="A0AAN6USX5"/>
<dbReference type="GO" id="GO:0005739">
    <property type="term" value="C:mitochondrion"/>
    <property type="evidence" value="ECO:0007669"/>
    <property type="project" value="TreeGrafter"/>
</dbReference>
<comment type="caution">
    <text evidence="8">The sequence shown here is derived from an EMBL/GenBank/DDBJ whole genome shotgun (WGS) entry which is preliminary data.</text>
</comment>
<keyword evidence="9" id="KW-1185">Reference proteome</keyword>
<feature type="domain" description="DSBA-like thioredoxin" evidence="7">
    <location>
        <begin position="5"/>
        <end position="90"/>
    </location>
</feature>
<reference evidence="8" key="2">
    <citation type="submission" date="2023-05" db="EMBL/GenBank/DDBJ databases">
        <authorList>
            <consortium name="Lawrence Berkeley National Laboratory"/>
            <person name="Steindorff A."/>
            <person name="Hensen N."/>
            <person name="Bonometti L."/>
            <person name="Westerberg I."/>
            <person name="Brannstrom I.O."/>
            <person name="Guillou S."/>
            <person name="Cros-Aarteil S."/>
            <person name="Calhoun S."/>
            <person name="Haridas S."/>
            <person name="Kuo A."/>
            <person name="Mondo S."/>
            <person name="Pangilinan J."/>
            <person name="Riley R."/>
            <person name="Labutti K."/>
            <person name="Andreopoulos B."/>
            <person name="Lipzen A."/>
            <person name="Chen C."/>
            <person name="Yanf M."/>
            <person name="Daum C."/>
            <person name="Ng V."/>
            <person name="Clum A."/>
            <person name="Ohm R."/>
            <person name="Martin F."/>
            <person name="Silar P."/>
            <person name="Natvig D."/>
            <person name="Lalanne C."/>
            <person name="Gautier V."/>
            <person name="Ament-Velasquez S.L."/>
            <person name="Kruys A."/>
            <person name="Hutchinson M.I."/>
            <person name="Powell A.J."/>
            <person name="Barry K."/>
            <person name="Miller A.N."/>
            <person name="Grigoriev I.V."/>
            <person name="Debuchy R."/>
            <person name="Gladieux P."/>
            <person name="Thoren M.H."/>
            <person name="Johannesson H."/>
        </authorList>
    </citation>
    <scope>NUCLEOTIDE SEQUENCE</scope>
    <source>
        <strain evidence="8">CBS 123565</strain>
    </source>
</reference>
<dbReference type="PANTHER" id="PTHR42943:SF13">
    <property type="entry name" value="GLUTATHIONE S-TRANSFERASE KAPPA-RELATED"/>
    <property type="match status" value="1"/>
</dbReference>
<evidence type="ECO:0000256" key="4">
    <source>
        <dbReference type="ARBA" id="ARBA00047960"/>
    </source>
</evidence>
<proteinExistence type="inferred from homology"/>
<evidence type="ECO:0000256" key="2">
    <source>
        <dbReference type="ARBA" id="ARBA00012452"/>
    </source>
</evidence>
<sequence>MGGKIDCYLDIASLYSYLAFLDLRKNSELLAAHNVEVEFHPVLLGAINAGSGNRPPWTLPAKAAYGFFDANRSIARHPGLTVQFPSDLMSRAKTVLPLRCLHHIKTTLPTTTHFLPTLQHLLHLFWAPPNADLTTVDGVAQALRSVPAPGGAGTARRLLFSDDEVQAILAAAGSDAMKSALKAATQAALDKGAFGAPWLWVVDGAGKEEPFFGSDRFHFVYEFLGLPYQAVRLLPPGGGEAKL</sequence>
<protein>
    <recommendedName>
        <fullName evidence="5">Glutathione S-transferase kappa 1</fullName>
        <ecNumber evidence="2">2.5.1.18</ecNumber>
    </recommendedName>
    <alternativeName>
        <fullName evidence="6">GST class-kappa</fullName>
    </alternativeName>
</protein>
<dbReference type="Proteomes" id="UP001304895">
    <property type="component" value="Unassembled WGS sequence"/>
</dbReference>
<dbReference type="PANTHER" id="PTHR42943">
    <property type="entry name" value="GLUTATHIONE S-TRANSFERASE KAPPA"/>
    <property type="match status" value="1"/>
</dbReference>
<dbReference type="GO" id="GO:0004364">
    <property type="term" value="F:glutathione transferase activity"/>
    <property type="evidence" value="ECO:0007669"/>
    <property type="project" value="UniProtKB-EC"/>
</dbReference>
<reference evidence="8" key="1">
    <citation type="journal article" date="2023" name="Mol. Phylogenet. Evol.">
        <title>Genome-scale phylogeny and comparative genomics of the fungal order Sordariales.</title>
        <authorList>
            <person name="Hensen N."/>
            <person name="Bonometti L."/>
            <person name="Westerberg I."/>
            <person name="Brannstrom I.O."/>
            <person name="Guillou S."/>
            <person name="Cros-Aarteil S."/>
            <person name="Calhoun S."/>
            <person name="Haridas S."/>
            <person name="Kuo A."/>
            <person name="Mondo S."/>
            <person name="Pangilinan J."/>
            <person name="Riley R."/>
            <person name="LaButti K."/>
            <person name="Andreopoulos B."/>
            <person name="Lipzen A."/>
            <person name="Chen C."/>
            <person name="Yan M."/>
            <person name="Daum C."/>
            <person name="Ng V."/>
            <person name="Clum A."/>
            <person name="Steindorff A."/>
            <person name="Ohm R.A."/>
            <person name="Martin F."/>
            <person name="Silar P."/>
            <person name="Natvig D.O."/>
            <person name="Lalanne C."/>
            <person name="Gautier V."/>
            <person name="Ament-Velasquez S.L."/>
            <person name="Kruys A."/>
            <person name="Hutchinson M.I."/>
            <person name="Powell A.J."/>
            <person name="Barry K."/>
            <person name="Miller A.N."/>
            <person name="Grigoriev I.V."/>
            <person name="Debuchy R."/>
            <person name="Gladieux P."/>
            <person name="Hiltunen Thoren M."/>
            <person name="Johannesson H."/>
        </authorList>
    </citation>
    <scope>NUCLEOTIDE SEQUENCE</scope>
    <source>
        <strain evidence="8">CBS 123565</strain>
    </source>
</reference>
<accession>A0AAN6USX5</accession>
<name>A0AAN6USX5_9PEZI</name>
<evidence type="ECO:0000259" key="7">
    <source>
        <dbReference type="Pfam" id="PF01323"/>
    </source>
</evidence>
<dbReference type="FunFam" id="3.40.30.10:FF:000096">
    <property type="entry name" value="Glutathione S-transferase kappa"/>
    <property type="match status" value="1"/>
</dbReference>
<gene>
    <name evidence="8" type="ORF">BT67DRAFT_412566</name>
</gene>
<dbReference type="GO" id="GO:0006749">
    <property type="term" value="P:glutathione metabolic process"/>
    <property type="evidence" value="ECO:0007669"/>
    <property type="project" value="TreeGrafter"/>
</dbReference>
<dbReference type="GO" id="GO:0004602">
    <property type="term" value="F:glutathione peroxidase activity"/>
    <property type="evidence" value="ECO:0007669"/>
    <property type="project" value="TreeGrafter"/>
</dbReference>